<dbReference type="Gene3D" id="3.80.10.10">
    <property type="entry name" value="Ribonuclease Inhibitor"/>
    <property type="match status" value="1"/>
</dbReference>
<evidence type="ECO:0000313" key="2">
    <source>
        <dbReference type="EMBL" id="KAG0017354.1"/>
    </source>
</evidence>
<dbReference type="SUPFAM" id="SSF81383">
    <property type="entry name" value="F-box domain"/>
    <property type="match status" value="1"/>
</dbReference>
<organism evidence="2 3">
    <name type="scientific">Entomortierella chlamydospora</name>
    <dbReference type="NCBI Taxonomy" id="101097"/>
    <lineage>
        <taxon>Eukaryota</taxon>
        <taxon>Fungi</taxon>
        <taxon>Fungi incertae sedis</taxon>
        <taxon>Mucoromycota</taxon>
        <taxon>Mortierellomycotina</taxon>
        <taxon>Mortierellomycetes</taxon>
        <taxon>Mortierellales</taxon>
        <taxon>Mortierellaceae</taxon>
        <taxon>Entomortierella</taxon>
    </lineage>
</organism>
<reference evidence="2" key="1">
    <citation type="journal article" date="2020" name="Fungal Divers.">
        <title>Resolving the Mortierellaceae phylogeny through synthesis of multi-gene phylogenetics and phylogenomics.</title>
        <authorList>
            <person name="Vandepol N."/>
            <person name="Liber J."/>
            <person name="Desiro A."/>
            <person name="Na H."/>
            <person name="Kennedy M."/>
            <person name="Barry K."/>
            <person name="Grigoriev I.V."/>
            <person name="Miller A.N."/>
            <person name="O'Donnell K."/>
            <person name="Stajich J.E."/>
            <person name="Bonito G."/>
        </authorList>
    </citation>
    <scope>NUCLEOTIDE SEQUENCE</scope>
    <source>
        <strain evidence="2">NRRL 2769</strain>
    </source>
</reference>
<dbReference type="OrthoDB" id="2405020at2759"/>
<feature type="domain" description="F-box" evidence="1">
    <location>
        <begin position="6"/>
        <end position="51"/>
    </location>
</feature>
<protein>
    <recommendedName>
        <fullName evidence="1">F-box domain-containing protein</fullName>
    </recommendedName>
</protein>
<dbReference type="InterPro" id="IPR001810">
    <property type="entry name" value="F-box_dom"/>
</dbReference>
<dbReference type="InterPro" id="IPR032675">
    <property type="entry name" value="LRR_dom_sf"/>
</dbReference>
<dbReference type="SUPFAM" id="SSF52047">
    <property type="entry name" value="RNI-like"/>
    <property type="match status" value="1"/>
</dbReference>
<dbReference type="InterPro" id="IPR036047">
    <property type="entry name" value="F-box-like_dom_sf"/>
</dbReference>
<dbReference type="EMBL" id="JAAAID010000451">
    <property type="protein sequence ID" value="KAG0017354.1"/>
    <property type="molecule type" value="Genomic_DNA"/>
</dbReference>
<name>A0A9P6MY02_9FUNG</name>
<evidence type="ECO:0000259" key="1">
    <source>
        <dbReference type="PROSITE" id="PS50181"/>
    </source>
</evidence>
<proteinExistence type="predicted"/>
<evidence type="ECO:0000313" key="3">
    <source>
        <dbReference type="Proteomes" id="UP000703661"/>
    </source>
</evidence>
<dbReference type="Proteomes" id="UP000703661">
    <property type="component" value="Unassembled WGS sequence"/>
</dbReference>
<dbReference type="AlphaFoldDB" id="A0A9P6MY02"/>
<dbReference type="PROSITE" id="PS50181">
    <property type="entry name" value="FBOX"/>
    <property type="match status" value="1"/>
</dbReference>
<gene>
    <name evidence="2" type="ORF">BGZ80_008374</name>
</gene>
<comment type="caution">
    <text evidence="2">The sequence shown here is derived from an EMBL/GenBank/DDBJ whole genome shotgun (WGS) entry which is preliminary data.</text>
</comment>
<sequence>MPTFIHTSIFDVPEELFSMIIDLLSPHDITKLMATCKILYYKLEPFLWRHVTIGDHLPEKESLLRNRKHIQTLDVGGKAKDIFDILGSHLPPEGPVSTLHPSIAAYIALPATINLRKLLIPGSVFFCSRSVRKDTRTISHIIPVIRNSPNLMQLHIHTDLIKSYRDIILDTISNKLPLLRILSVGGDSVSLKSGLEFLLTCFQHPRLEDLRCDFSFASTGNSKTFGRTLDSALSPLAPKRRKKSLSSTAPSGSIITAIKLPHFNEKMASIVVRVLYIVRDFCPHLERFEIPNLHFDYDAERDCPSEGWFNHLQHITYPNSYYRVPIYGPSPNFVNSLLEGCSKGAGIKTLDLPDLRDGENASKEANLLGTLAKFYSRTLEEINIDHYVSLTSRDIQDILKTSEKLTKFWIPTTTLVGTLSGDWVCLNLKVLSLVFDASTEQGNGQGGKQSQVLAATHVFEQIGRLTKLETLRLGWTGVTCSCFSNVGPEHPSRLHPSVELETLAGLRNLRHFYMFTDCWQHVGQAEVEFMHGHWPCLEKITVQRLGPGYPIERPHWEWLKEQRPQLRLDGVY</sequence>
<keyword evidence="3" id="KW-1185">Reference proteome</keyword>
<accession>A0A9P6MY02</accession>